<comment type="caution">
    <text evidence="1">The sequence shown here is derived from an EMBL/GenBank/DDBJ whole genome shotgun (WGS) entry which is preliminary data.</text>
</comment>
<organism evidence="1 2">
    <name type="scientific">Candidatus Gottesmanbacteria bacterium GW2011_GWB1_49_7</name>
    <dbReference type="NCBI Taxonomy" id="1618448"/>
    <lineage>
        <taxon>Bacteria</taxon>
        <taxon>Candidatus Gottesmaniibacteriota</taxon>
    </lineage>
</organism>
<reference evidence="1 2" key="1">
    <citation type="journal article" date="2015" name="Nature">
        <title>rRNA introns, odd ribosomes, and small enigmatic genomes across a large radiation of phyla.</title>
        <authorList>
            <person name="Brown C.T."/>
            <person name="Hug L.A."/>
            <person name="Thomas B.C."/>
            <person name="Sharon I."/>
            <person name="Castelle C.J."/>
            <person name="Singh A."/>
            <person name="Wilkins M.J."/>
            <person name="Williams K.H."/>
            <person name="Banfield J.F."/>
        </authorList>
    </citation>
    <scope>NUCLEOTIDE SEQUENCE [LARGE SCALE GENOMIC DNA]</scope>
</reference>
<dbReference type="Proteomes" id="UP000034588">
    <property type="component" value="Unassembled WGS sequence"/>
</dbReference>
<name>A0A0G1VUU3_9BACT</name>
<evidence type="ECO:0000313" key="1">
    <source>
        <dbReference type="EMBL" id="KKW10221.1"/>
    </source>
</evidence>
<gene>
    <name evidence="1" type="ORF">UY48_C0044G0005</name>
</gene>
<proteinExistence type="predicted"/>
<accession>A0A0G1VUU3</accession>
<dbReference type="AlphaFoldDB" id="A0A0G1VUU3"/>
<dbReference type="EMBL" id="LCQD01000044">
    <property type="protein sequence ID" value="KKW10221.1"/>
    <property type="molecule type" value="Genomic_DNA"/>
</dbReference>
<evidence type="ECO:0000313" key="2">
    <source>
        <dbReference type="Proteomes" id="UP000034588"/>
    </source>
</evidence>
<sequence length="109" mass="11774">MSNDQYNCTKCRTIHKSPSKIYHDHKKYEGVPSVAQGPLTFVAEPPAGEQPVAPPVKGMIGVAILMDGDKMIPAPFLKGDITIGEALGMLKQLENYIMTRKMEGGTDGA</sequence>
<protein>
    <submittedName>
        <fullName evidence="1">Uncharacterized protein</fullName>
    </submittedName>
</protein>